<dbReference type="SUPFAM" id="SSF56645">
    <property type="entry name" value="Acyl-CoA dehydrogenase NM domain-like"/>
    <property type="match status" value="1"/>
</dbReference>
<dbReference type="InterPro" id="IPR036250">
    <property type="entry name" value="AcylCo_DH-like_C"/>
</dbReference>
<dbReference type="SUPFAM" id="SSF47203">
    <property type="entry name" value="Acyl-CoA dehydrogenase C-terminal domain-like"/>
    <property type="match status" value="1"/>
</dbReference>
<dbReference type="PANTHER" id="PTHR43884:SF20">
    <property type="entry name" value="ACYL-COA DEHYDROGENASE FADE28"/>
    <property type="match status" value="1"/>
</dbReference>
<dbReference type="Pfam" id="PF00441">
    <property type="entry name" value="Acyl-CoA_dh_1"/>
    <property type="match status" value="1"/>
</dbReference>
<gene>
    <name evidence="8" type="ORF">ADA01nite_29040</name>
</gene>
<dbReference type="AlphaFoldDB" id="A0A511V914"/>
<sequence>MTDIQDMILNTATKIMEDLCTKDVIHAAEQGAWAGDLWNTLAEVGMTTIGIPEESGGAGGSLEDAMAVLRIAGRFSAPIPLAETLMANRLLSLSGLPVSTDPLTVVPVVQNEMIFAKKSSKGWVITGKAGQVPWAEKAKGIVVVANTDEQPIIAFVDSNSCTIKPGINLANEPRNEVVFQDVFVENQLVATVPFSTQTIYNLGALTRVVLMTGSLERILELSVHYSKERSQFGKPIGRFQAIQQQLAVLAGEVSAASIVTDFAVYAFESEYAKEEIMIAKIRVGNAVSTAVPIAHQVHGAIGFTDEYPLHHSTRRLWSWRDEFGTESEWANDLGEMIIENGPEKLWPFICSSKSYSYERTV</sequence>
<evidence type="ECO:0000259" key="6">
    <source>
        <dbReference type="Pfam" id="PF00441"/>
    </source>
</evidence>
<evidence type="ECO:0000259" key="7">
    <source>
        <dbReference type="Pfam" id="PF02771"/>
    </source>
</evidence>
<evidence type="ECO:0000256" key="5">
    <source>
        <dbReference type="ARBA" id="ARBA00023002"/>
    </source>
</evidence>
<dbReference type="EMBL" id="BJXX01000132">
    <property type="protein sequence ID" value="GEN35444.1"/>
    <property type="molecule type" value="Genomic_DNA"/>
</dbReference>
<keyword evidence="3" id="KW-0285">Flavoprotein</keyword>
<evidence type="ECO:0000256" key="1">
    <source>
        <dbReference type="ARBA" id="ARBA00001974"/>
    </source>
</evidence>
<keyword evidence="4" id="KW-0274">FAD</keyword>
<dbReference type="InterPro" id="IPR009075">
    <property type="entry name" value="AcylCo_DH/oxidase_C"/>
</dbReference>
<evidence type="ECO:0000313" key="9">
    <source>
        <dbReference type="Proteomes" id="UP000321157"/>
    </source>
</evidence>
<evidence type="ECO:0000256" key="2">
    <source>
        <dbReference type="ARBA" id="ARBA00009347"/>
    </source>
</evidence>
<comment type="caution">
    <text evidence="8">The sequence shown here is derived from an EMBL/GenBank/DDBJ whole genome shotgun (WGS) entry which is preliminary data.</text>
</comment>
<protein>
    <submittedName>
        <fullName evidence="8">Acyl-CoA dehydrogenase</fullName>
    </submittedName>
</protein>
<dbReference type="InterPro" id="IPR037069">
    <property type="entry name" value="AcylCoA_DH/ox_N_sf"/>
</dbReference>
<organism evidence="8 9">
    <name type="scientific">Aneurinibacillus danicus</name>
    <dbReference type="NCBI Taxonomy" id="267746"/>
    <lineage>
        <taxon>Bacteria</taxon>
        <taxon>Bacillati</taxon>
        <taxon>Bacillota</taxon>
        <taxon>Bacilli</taxon>
        <taxon>Bacillales</taxon>
        <taxon>Paenibacillaceae</taxon>
        <taxon>Aneurinibacillus group</taxon>
        <taxon>Aneurinibacillus</taxon>
    </lineage>
</organism>
<dbReference type="Proteomes" id="UP000321157">
    <property type="component" value="Unassembled WGS sequence"/>
</dbReference>
<evidence type="ECO:0000256" key="3">
    <source>
        <dbReference type="ARBA" id="ARBA00022630"/>
    </source>
</evidence>
<dbReference type="PANTHER" id="PTHR43884">
    <property type="entry name" value="ACYL-COA DEHYDROGENASE"/>
    <property type="match status" value="1"/>
</dbReference>
<dbReference type="Gene3D" id="1.10.540.10">
    <property type="entry name" value="Acyl-CoA dehydrogenase/oxidase, N-terminal domain"/>
    <property type="match status" value="1"/>
</dbReference>
<dbReference type="InterPro" id="IPR013786">
    <property type="entry name" value="AcylCoA_DH/ox_N"/>
</dbReference>
<comment type="similarity">
    <text evidence="2">Belongs to the acyl-CoA dehydrogenase family.</text>
</comment>
<dbReference type="Pfam" id="PF02771">
    <property type="entry name" value="Acyl-CoA_dh_N"/>
    <property type="match status" value="1"/>
</dbReference>
<keyword evidence="9" id="KW-1185">Reference proteome</keyword>
<dbReference type="Gene3D" id="2.40.110.10">
    <property type="entry name" value="Butyryl-CoA Dehydrogenase, subunit A, domain 2"/>
    <property type="match status" value="1"/>
</dbReference>
<keyword evidence="5" id="KW-0560">Oxidoreductase</keyword>
<evidence type="ECO:0000256" key="4">
    <source>
        <dbReference type="ARBA" id="ARBA00022827"/>
    </source>
</evidence>
<proteinExistence type="inferred from homology"/>
<dbReference type="InterPro" id="IPR009100">
    <property type="entry name" value="AcylCoA_DH/oxidase_NM_dom_sf"/>
</dbReference>
<dbReference type="OrthoDB" id="2450120at2"/>
<name>A0A511V914_9BACL</name>
<dbReference type="Gene3D" id="1.20.140.10">
    <property type="entry name" value="Butyryl-CoA Dehydrogenase, subunit A, domain 3"/>
    <property type="match status" value="1"/>
</dbReference>
<dbReference type="InterPro" id="IPR046373">
    <property type="entry name" value="Acyl-CoA_Oxase/DH_mid-dom_sf"/>
</dbReference>
<dbReference type="GO" id="GO:0050660">
    <property type="term" value="F:flavin adenine dinucleotide binding"/>
    <property type="evidence" value="ECO:0007669"/>
    <property type="project" value="InterPro"/>
</dbReference>
<evidence type="ECO:0000313" key="8">
    <source>
        <dbReference type="EMBL" id="GEN35444.1"/>
    </source>
</evidence>
<dbReference type="GO" id="GO:0003995">
    <property type="term" value="F:acyl-CoA dehydrogenase activity"/>
    <property type="evidence" value="ECO:0007669"/>
    <property type="project" value="TreeGrafter"/>
</dbReference>
<dbReference type="RefSeq" id="WP_146810972.1">
    <property type="nucleotide sequence ID" value="NZ_BJXX01000132.1"/>
</dbReference>
<feature type="domain" description="Acyl-CoA dehydrogenase/oxidase N-terminal" evidence="7">
    <location>
        <begin position="2"/>
        <end position="81"/>
    </location>
</feature>
<reference evidence="8 9" key="1">
    <citation type="submission" date="2019-07" db="EMBL/GenBank/DDBJ databases">
        <title>Whole genome shotgun sequence of Aneurinibacillus danicus NBRC 102444.</title>
        <authorList>
            <person name="Hosoyama A."/>
            <person name="Uohara A."/>
            <person name="Ohji S."/>
            <person name="Ichikawa N."/>
        </authorList>
    </citation>
    <scope>NUCLEOTIDE SEQUENCE [LARGE SCALE GENOMIC DNA]</scope>
    <source>
        <strain evidence="8 9">NBRC 102444</strain>
    </source>
</reference>
<accession>A0A511V914</accession>
<comment type="cofactor">
    <cofactor evidence="1">
        <name>FAD</name>
        <dbReference type="ChEBI" id="CHEBI:57692"/>
    </cofactor>
</comment>
<feature type="domain" description="Acyl-CoA dehydrogenase/oxidase C-terminal" evidence="6">
    <location>
        <begin position="201"/>
        <end position="315"/>
    </location>
</feature>